<gene>
    <name evidence="2" type="ORF">OCU04_011952</name>
</gene>
<name>A0A9X0DFM0_9HELO</name>
<feature type="signal peptide" evidence="1">
    <location>
        <begin position="1"/>
        <end position="17"/>
    </location>
</feature>
<feature type="chain" id="PRO_5040958774" evidence="1">
    <location>
        <begin position="18"/>
        <end position="112"/>
    </location>
</feature>
<protein>
    <submittedName>
        <fullName evidence="2">Uncharacterized protein</fullName>
    </submittedName>
</protein>
<keyword evidence="3" id="KW-1185">Reference proteome</keyword>
<keyword evidence="1" id="KW-0732">Signal</keyword>
<dbReference type="Proteomes" id="UP001152300">
    <property type="component" value="Unassembled WGS sequence"/>
</dbReference>
<proteinExistence type="predicted"/>
<accession>A0A9X0DFM0</accession>
<organism evidence="2 3">
    <name type="scientific">Sclerotinia nivalis</name>
    <dbReference type="NCBI Taxonomy" id="352851"/>
    <lineage>
        <taxon>Eukaryota</taxon>
        <taxon>Fungi</taxon>
        <taxon>Dikarya</taxon>
        <taxon>Ascomycota</taxon>
        <taxon>Pezizomycotina</taxon>
        <taxon>Leotiomycetes</taxon>
        <taxon>Helotiales</taxon>
        <taxon>Sclerotiniaceae</taxon>
        <taxon>Sclerotinia</taxon>
    </lineage>
</organism>
<comment type="caution">
    <text evidence="2">The sequence shown here is derived from an EMBL/GenBank/DDBJ whole genome shotgun (WGS) entry which is preliminary data.</text>
</comment>
<reference evidence="2" key="1">
    <citation type="submission" date="2022-11" db="EMBL/GenBank/DDBJ databases">
        <title>Genome Resource of Sclerotinia nivalis Strain SnTB1, a Plant Pathogen Isolated from American Ginseng.</title>
        <authorList>
            <person name="Fan S."/>
        </authorList>
    </citation>
    <scope>NUCLEOTIDE SEQUENCE</scope>
    <source>
        <strain evidence="2">SnTB1</strain>
    </source>
</reference>
<dbReference type="AlphaFoldDB" id="A0A9X0DFM0"/>
<sequence>MHLHIPLIIAILPLISGAPTNVPKRQLDTLLDSGTSASDLPGLGSLLDGSGTSTSSGLGSLESGLSSLGSLGGGTSTSSGLASLQSEISSLLGGADELSSFLSGLTRKEKKA</sequence>
<evidence type="ECO:0000313" key="3">
    <source>
        <dbReference type="Proteomes" id="UP001152300"/>
    </source>
</evidence>
<dbReference type="EMBL" id="JAPEIS010000015">
    <property type="protein sequence ID" value="KAJ8058968.1"/>
    <property type="molecule type" value="Genomic_DNA"/>
</dbReference>
<evidence type="ECO:0000313" key="2">
    <source>
        <dbReference type="EMBL" id="KAJ8058968.1"/>
    </source>
</evidence>
<evidence type="ECO:0000256" key="1">
    <source>
        <dbReference type="SAM" id="SignalP"/>
    </source>
</evidence>